<dbReference type="InterPro" id="IPR051135">
    <property type="entry name" value="Gal/GlcNAc/GalNAc_ST"/>
</dbReference>
<dbReference type="AlphaFoldDB" id="A0A271J287"/>
<dbReference type="GO" id="GO:0006790">
    <property type="term" value="P:sulfur compound metabolic process"/>
    <property type="evidence" value="ECO:0007669"/>
    <property type="project" value="TreeGrafter"/>
</dbReference>
<sequence length="283" mass="32441">MADLDRPIVVVGAARSGTSMTSRVLKRHPDVAFWMEPKYVWRYGRPLAPDDLRLAADATPRVRRYIRQSFERYAERAGKPRFMEKTPSNCFRLPFVEAVLPEARYLHVIRDGRDSTRSALRMWTKTPDKRALRRRLTQLEFPLRDAPFYAAAVFRDVVGRQLFPQKAYVWGPQFPGLREVRDQEGVVAACAVQWRESVRAALAGLAQIPDGRQMTVRFEDVMADPVGQMAAILDFLELRPSEEVRAYAETFIDEGNRTSYDSSLDPADIDPYLEPLRTELGYA</sequence>
<name>A0A271J287_9BACT</name>
<organism evidence="1 2">
    <name type="scientific">Rubrivirga marina</name>
    <dbReference type="NCBI Taxonomy" id="1196024"/>
    <lineage>
        <taxon>Bacteria</taxon>
        <taxon>Pseudomonadati</taxon>
        <taxon>Rhodothermota</taxon>
        <taxon>Rhodothermia</taxon>
        <taxon>Rhodothermales</taxon>
        <taxon>Rubricoccaceae</taxon>
        <taxon>Rubrivirga</taxon>
    </lineage>
</organism>
<gene>
    <name evidence="1" type="ORF">BSZ37_12350</name>
</gene>
<dbReference type="Pfam" id="PF13469">
    <property type="entry name" value="Sulfotransfer_3"/>
    <property type="match status" value="2"/>
</dbReference>
<dbReference type="EMBL" id="MQWD01000001">
    <property type="protein sequence ID" value="PAP77164.1"/>
    <property type="molecule type" value="Genomic_DNA"/>
</dbReference>
<dbReference type="OrthoDB" id="9815894at2"/>
<dbReference type="RefSeq" id="WP_095510830.1">
    <property type="nucleotide sequence ID" value="NZ_MQWD01000001.1"/>
</dbReference>
<dbReference type="InterPro" id="IPR027417">
    <property type="entry name" value="P-loop_NTPase"/>
</dbReference>
<dbReference type="GO" id="GO:0001517">
    <property type="term" value="F:N-acetylglucosamine 6-O-sulfotransferase activity"/>
    <property type="evidence" value="ECO:0007669"/>
    <property type="project" value="TreeGrafter"/>
</dbReference>
<proteinExistence type="predicted"/>
<accession>A0A271J287</accession>
<dbReference type="PANTHER" id="PTHR10704:SF44">
    <property type="entry name" value="LD35051P-RELATED"/>
    <property type="match status" value="1"/>
</dbReference>
<dbReference type="Proteomes" id="UP000216339">
    <property type="component" value="Unassembled WGS sequence"/>
</dbReference>
<dbReference type="SUPFAM" id="SSF52540">
    <property type="entry name" value="P-loop containing nucleoside triphosphate hydrolases"/>
    <property type="match status" value="1"/>
</dbReference>
<comment type="caution">
    <text evidence="1">The sequence shown here is derived from an EMBL/GenBank/DDBJ whole genome shotgun (WGS) entry which is preliminary data.</text>
</comment>
<reference evidence="1 2" key="1">
    <citation type="submission" date="2016-11" db="EMBL/GenBank/DDBJ databases">
        <title>Study of marine rhodopsin-containing bacteria.</title>
        <authorList>
            <person name="Yoshizawa S."/>
            <person name="Kumagai Y."/>
            <person name="Kogure K."/>
        </authorList>
    </citation>
    <scope>NUCLEOTIDE SEQUENCE [LARGE SCALE GENOMIC DNA]</scope>
    <source>
        <strain evidence="1 2">SAORIC-28</strain>
    </source>
</reference>
<evidence type="ECO:0000313" key="1">
    <source>
        <dbReference type="EMBL" id="PAP77164.1"/>
    </source>
</evidence>
<dbReference type="Gene3D" id="3.40.50.300">
    <property type="entry name" value="P-loop containing nucleotide triphosphate hydrolases"/>
    <property type="match status" value="1"/>
</dbReference>
<keyword evidence="2" id="KW-1185">Reference proteome</keyword>
<evidence type="ECO:0008006" key="3">
    <source>
        <dbReference type="Google" id="ProtNLM"/>
    </source>
</evidence>
<dbReference type="PANTHER" id="PTHR10704">
    <property type="entry name" value="CARBOHYDRATE SULFOTRANSFERASE"/>
    <property type="match status" value="1"/>
</dbReference>
<evidence type="ECO:0000313" key="2">
    <source>
        <dbReference type="Proteomes" id="UP000216339"/>
    </source>
</evidence>
<protein>
    <recommendedName>
        <fullName evidence="3">Sulfotransferase</fullName>
    </recommendedName>
</protein>
<dbReference type="GO" id="GO:0006044">
    <property type="term" value="P:N-acetylglucosamine metabolic process"/>
    <property type="evidence" value="ECO:0007669"/>
    <property type="project" value="TreeGrafter"/>
</dbReference>